<sequence>MPIFDEGEYNFFDAYDEIRTSIDSSSSDNSLITDQVLELRRIDYELWMKEPMSVDDRRKRFFRGMGFDELVQSPVGRSMDAEDSTIRSSEEKMDAKRIMTTGGVVLNSLSSPDVGEPADSFCCIKDLDSGRQFMVHEFGRDGFPIMFKEVGSEKLMTLQEFEIFLGLSQSVQKLSRKDVVLFREKTICNHDTKKSNYSNWWRSFTNRRQRVGASNYNVSVKKTRLTRSMRTKVHRYRKNCMDFTALYMGQEIQGHKGLIRTMKFSPSGRYLASGGEDCVIRIWQIIEAEDSCKCVATDGSSKFDGKVKGTKLVEGKASNVAPVFIPKRIFKIEESPLLELRGHTSDILDLSWSQSNCLLTSSKDKTVRLWKVGCDGCLKIFQHNNYVTCVQFNPVEDRLFISGSIDGKVRIWDIPENRVIDWVDISDMATAICYRPDGKGFVVGSIKGNCRFYDCSAKTMQLDLQLSLCSKKKSSGKPITGLQFCPKDYKRIMITSADSRIRICNGVDVILILKGHRKAKNQLSASFSSDGRHVVSVGEDSNVYIWNYDGSGNLPCRGAKLIRSSEYFFSKGASIAVPWPGMGCNYREAIVNNSNHTSSQPQKISEQVFWLKNPDCFSLGTWPFSDGSSRVSATWPEEKLSLQTKHRLQPEDCHQHYHHLHHDYWSLPPMASTWNSVIVTAGDDGALRNNSRNLSAVQVCSHLRLRNCCRSNTSTKKNQEMLINLAKAIIVRGLSPHLGKESTASRWSGEVIELSLQDPSNHNLKRENKINWCGNGLDLVKPYLYSSLHRRQIASEGNP</sequence>
<dbReference type="Proteomes" id="UP001222027">
    <property type="component" value="Unassembled WGS sequence"/>
</dbReference>
<dbReference type="PRINTS" id="PR00320">
    <property type="entry name" value="GPROTEINBRPT"/>
</dbReference>
<dbReference type="InterPro" id="IPR020472">
    <property type="entry name" value="WD40_PAC1"/>
</dbReference>
<evidence type="ECO:0000256" key="1">
    <source>
        <dbReference type="ARBA" id="ARBA00022574"/>
    </source>
</evidence>
<dbReference type="PROSITE" id="PS50294">
    <property type="entry name" value="WD_REPEATS_REGION"/>
    <property type="match status" value="3"/>
</dbReference>
<feature type="repeat" description="WD" evidence="3">
    <location>
        <begin position="340"/>
        <end position="372"/>
    </location>
</feature>
<proteinExistence type="predicted"/>
<keyword evidence="2" id="KW-0677">Repeat</keyword>
<evidence type="ECO:0000256" key="2">
    <source>
        <dbReference type="ARBA" id="ARBA00022737"/>
    </source>
</evidence>
<keyword evidence="1 3" id="KW-0853">WD repeat</keyword>
<dbReference type="InterPro" id="IPR015943">
    <property type="entry name" value="WD40/YVTN_repeat-like_dom_sf"/>
</dbReference>
<evidence type="ECO:0000313" key="4">
    <source>
        <dbReference type="EMBL" id="KAJ8464361.1"/>
    </source>
</evidence>
<dbReference type="InterPro" id="IPR001680">
    <property type="entry name" value="WD40_rpt"/>
</dbReference>
<dbReference type="InterPro" id="IPR040324">
    <property type="entry name" value="WDR44/Dgr2"/>
</dbReference>
<feature type="repeat" description="WD" evidence="3">
    <location>
        <begin position="524"/>
        <end position="547"/>
    </location>
</feature>
<feature type="repeat" description="WD" evidence="3">
    <location>
        <begin position="252"/>
        <end position="285"/>
    </location>
</feature>
<dbReference type="PANTHER" id="PTHR14221">
    <property type="entry name" value="WD REPEAT DOMAIN 44"/>
    <property type="match status" value="1"/>
</dbReference>
<dbReference type="AlphaFoldDB" id="A0AAV8Q4C0"/>
<evidence type="ECO:0000313" key="5">
    <source>
        <dbReference type="Proteomes" id="UP001222027"/>
    </source>
</evidence>
<dbReference type="InterPro" id="IPR036322">
    <property type="entry name" value="WD40_repeat_dom_sf"/>
</dbReference>
<dbReference type="PANTHER" id="PTHR14221:SF57">
    <property type="entry name" value="TRANSDUCIN_WD40 REPEAT-LIKE SUPERFAMILY PROTEIN"/>
    <property type="match status" value="1"/>
</dbReference>
<feature type="repeat" description="WD" evidence="3">
    <location>
        <begin position="380"/>
        <end position="422"/>
    </location>
</feature>
<organism evidence="4 5">
    <name type="scientific">Ensete ventricosum</name>
    <name type="common">Abyssinian banana</name>
    <name type="synonym">Musa ensete</name>
    <dbReference type="NCBI Taxonomy" id="4639"/>
    <lineage>
        <taxon>Eukaryota</taxon>
        <taxon>Viridiplantae</taxon>
        <taxon>Streptophyta</taxon>
        <taxon>Embryophyta</taxon>
        <taxon>Tracheophyta</taxon>
        <taxon>Spermatophyta</taxon>
        <taxon>Magnoliopsida</taxon>
        <taxon>Liliopsida</taxon>
        <taxon>Zingiberales</taxon>
        <taxon>Musaceae</taxon>
        <taxon>Ensete</taxon>
    </lineage>
</organism>
<dbReference type="SUPFAM" id="SSF50978">
    <property type="entry name" value="WD40 repeat-like"/>
    <property type="match status" value="1"/>
</dbReference>
<dbReference type="Pfam" id="PF00400">
    <property type="entry name" value="WD40"/>
    <property type="match status" value="4"/>
</dbReference>
<evidence type="ECO:0000256" key="3">
    <source>
        <dbReference type="PROSITE-ProRule" id="PRU00221"/>
    </source>
</evidence>
<gene>
    <name evidence="4" type="ORF">OPV22_026913</name>
</gene>
<reference evidence="4 5" key="1">
    <citation type="submission" date="2022-12" db="EMBL/GenBank/DDBJ databases">
        <title>Chromosome-scale assembly of the Ensete ventricosum genome.</title>
        <authorList>
            <person name="Dussert Y."/>
            <person name="Stocks J."/>
            <person name="Wendawek A."/>
            <person name="Woldeyes F."/>
            <person name="Nichols R.A."/>
            <person name="Borrell J.S."/>
        </authorList>
    </citation>
    <scope>NUCLEOTIDE SEQUENCE [LARGE SCALE GENOMIC DNA]</scope>
    <source>
        <strain evidence="5">cv. Maze</strain>
        <tissue evidence="4">Seeds</tissue>
    </source>
</reference>
<dbReference type="PROSITE" id="PS50082">
    <property type="entry name" value="WD_REPEATS_2"/>
    <property type="match status" value="4"/>
</dbReference>
<comment type="caution">
    <text evidence="4">The sequence shown here is derived from an EMBL/GenBank/DDBJ whole genome shotgun (WGS) entry which is preliminary data.</text>
</comment>
<dbReference type="EMBL" id="JAQQAF010000008">
    <property type="protein sequence ID" value="KAJ8464361.1"/>
    <property type="molecule type" value="Genomic_DNA"/>
</dbReference>
<dbReference type="CDD" id="cd00200">
    <property type="entry name" value="WD40"/>
    <property type="match status" value="1"/>
</dbReference>
<accession>A0AAV8Q4C0</accession>
<dbReference type="Gene3D" id="2.130.10.10">
    <property type="entry name" value="YVTN repeat-like/Quinoprotein amine dehydrogenase"/>
    <property type="match status" value="1"/>
</dbReference>
<keyword evidence="5" id="KW-1185">Reference proteome</keyword>
<protein>
    <submittedName>
        <fullName evidence="4">Uncharacterized protein</fullName>
    </submittedName>
</protein>
<name>A0AAV8Q4C0_ENSVE</name>
<dbReference type="SMART" id="SM00320">
    <property type="entry name" value="WD40"/>
    <property type="match status" value="6"/>
</dbReference>